<dbReference type="InterPro" id="IPR001647">
    <property type="entry name" value="HTH_TetR"/>
</dbReference>
<dbReference type="Gene3D" id="1.10.10.60">
    <property type="entry name" value="Homeodomain-like"/>
    <property type="match status" value="1"/>
</dbReference>
<dbReference type="SUPFAM" id="SSF48498">
    <property type="entry name" value="Tetracyclin repressor-like, C-terminal domain"/>
    <property type="match status" value="1"/>
</dbReference>
<keyword evidence="1 2" id="KW-0238">DNA-binding</keyword>
<dbReference type="PRINTS" id="PR00455">
    <property type="entry name" value="HTHTETR"/>
</dbReference>
<dbReference type="EMBL" id="SJKB01000002">
    <property type="protein sequence ID" value="TCC64829.1"/>
    <property type="molecule type" value="Genomic_DNA"/>
</dbReference>
<organism evidence="4 5">
    <name type="scientific">Kribbella pittospori</name>
    <dbReference type="NCBI Taxonomy" id="722689"/>
    <lineage>
        <taxon>Bacteria</taxon>
        <taxon>Bacillati</taxon>
        <taxon>Actinomycetota</taxon>
        <taxon>Actinomycetes</taxon>
        <taxon>Propionibacteriales</taxon>
        <taxon>Kribbellaceae</taxon>
        <taxon>Kribbella</taxon>
    </lineage>
</organism>
<comment type="caution">
    <text evidence="4">The sequence shown here is derived from an EMBL/GenBank/DDBJ whole genome shotgun (WGS) entry which is preliminary data.</text>
</comment>
<dbReference type="InterPro" id="IPR050109">
    <property type="entry name" value="HTH-type_TetR-like_transc_reg"/>
</dbReference>
<reference evidence="4 5" key="1">
    <citation type="submission" date="2019-02" db="EMBL/GenBank/DDBJ databases">
        <title>Kribbella capetownensis sp. nov. and Kribbella speibonae sp. nov., isolated from soil.</title>
        <authorList>
            <person name="Curtis S.M."/>
            <person name="Norton I."/>
            <person name="Everest G.J."/>
            <person name="Meyers P.R."/>
        </authorList>
    </citation>
    <scope>NUCLEOTIDE SEQUENCE [LARGE SCALE GENOMIC DNA]</scope>
    <source>
        <strain evidence="4 5">NRRL B-24813</strain>
    </source>
</reference>
<dbReference type="Pfam" id="PF14246">
    <property type="entry name" value="TetR_C_7"/>
    <property type="match status" value="1"/>
</dbReference>
<sequence>MITEAAAAEFLAKGYQGTSIDDIAATAGVAKRTVYNIYGDKEQVFRAMITAAIATAESYSERLGTSGLTDRRTRSEAPLEERLVDIARDLAQAIHGGPVIRLRRLVIGEAERFPDVAIEYYRRAPQLVMTRLAQALAELDAAGHLAVPDPELAAEHLAFLAIGASLDRAMFDSDLQLDAALTRAEAGARAFYRAYRR</sequence>
<dbReference type="PANTHER" id="PTHR30055:SF146">
    <property type="entry name" value="HTH-TYPE TRANSCRIPTIONAL DUAL REGULATOR CECR"/>
    <property type="match status" value="1"/>
</dbReference>
<proteinExistence type="predicted"/>
<dbReference type="SUPFAM" id="SSF46689">
    <property type="entry name" value="Homeodomain-like"/>
    <property type="match status" value="1"/>
</dbReference>
<dbReference type="Gene3D" id="1.10.357.10">
    <property type="entry name" value="Tetracycline Repressor, domain 2"/>
    <property type="match status" value="1"/>
</dbReference>
<accession>A0A4R0KVY9</accession>
<dbReference type="Pfam" id="PF00440">
    <property type="entry name" value="TetR_N"/>
    <property type="match status" value="1"/>
</dbReference>
<evidence type="ECO:0000256" key="2">
    <source>
        <dbReference type="PROSITE-ProRule" id="PRU00335"/>
    </source>
</evidence>
<dbReference type="InterPro" id="IPR039536">
    <property type="entry name" value="TetR_C_Proteobacteria"/>
</dbReference>
<dbReference type="GO" id="GO:0000976">
    <property type="term" value="F:transcription cis-regulatory region binding"/>
    <property type="evidence" value="ECO:0007669"/>
    <property type="project" value="TreeGrafter"/>
</dbReference>
<evidence type="ECO:0000313" key="4">
    <source>
        <dbReference type="EMBL" id="TCC64829.1"/>
    </source>
</evidence>
<dbReference type="InterPro" id="IPR009057">
    <property type="entry name" value="Homeodomain-like_sf"/>
</dbReference>
<dbReference type="InterPro" id="IPR036271">
    <property type="entry name" value="Tet_transcr_reg_TetR-rel_C_sf"/>
</dbReference>
<keyword evidence="5" id="KW-1185">Reference proteome</keyword>
<dbReference type="PANTHER" id="PTHR30055">
    <property type="entry name" value="HTH-TYPE TRANSCRIPTIONAL REGULATOR RUTR"/>
    <property type="match status" value="1"/>
</dbReference>
<dbReference type="OrthoDB" id="7186128at2"/>
<evidence type="ECO:0000259" key="3">
    <source>
        <dbReference type="PROSITE" id="PS50977"/>
    </source>
</evidence>
<dbReference type="GO" id="GO:0003700">
    <property type="term" value="F:DNA-binding transcription factor activity"/>
    <property type="evidence" value="ECO:0007669"/>
    <property type="project" value="TreeGrafter"/>
</dbReference>
<dbReference type="Proteomes" id="UP000291144">
    <property type="component" value="Unassembled WGS sequence"/>
</dbReference>
<dbReference type="AlphaFoldDB" id="A0A4R0KVY9"/>
<feature type="DNA-binding region" description="H-T-H motif" evidence="2">
    <location>
        <begin position="19"/>
        <end position="38"/>
    </location>
</feature>
<evidence type="ECO:0000313" key="5">
    <source>
        <dbReference type="Proteomes" id="UP000291144"/>
    </source>
</evidence>
<name>A0A4R0KVY9_9ACTN</name>
<protein>
    <submittedName>
        <fullName evidence="4">TetR/AcrR family transcriptional regulator</fullName>
    </submittedName>
</protein>
<feature type="domain" description="HTH tetR-type" evidence="3">
    <location>
        <begin position="1"/>
        <end position="56"/>
    </location>
</feature>
<dbReference type="PROSITE" id="PS50977">
    <property type="entry name" value="HTH_TETR_2"/>
    <property type="match status" value="1"/>
</dbReference>
<evidence type="ECO:0000256" key="1">
    <source>
        <dbReference type="ARBA" id="ARBA00023125"/>
    </source>
</evidence>
<gene>
    <name evidence="4" type="ORF">E0H73_10200</name>
</gene>